<accession>A0ABP8D861</accession>
<feature type="domain" description="CHAT" evidence="1">
    <location>
        <begin position="1019"/>
        <end position="1286"/>
    </location>
</feature>
<organism evidence="2 3">
    <name type="scientific">Dactylosporangium darangshiense</name>
    <dbReference type="NCBI Taxonomy" id="579108"/>
    <lineage>
        <taxon>Bacteria</taxon>
        <taxon>Bacillati</taxon>
        <taxon>Actinomycetota</taxon>
        <taxon>Actinomycetes</taxon>
        <taxon>Micromonosporales</taxon>
        <taxon>Micromonosporaceae</taxon>
        <taxon>Dactylosporangium</taxon>
    </lineage>
</organism>
<dbReference type="EMBL" id="BAABAT010000007">
    <property type="protein sequence ID" value="GAA4249302.1"/>
    <property type="molecule type" value="Genomic_DNA"/>
</dbReference>
<sequence length="1286" mass="135549">MTTAAERIVALEAMLERNDAGLDGPTAFGDLGRAYTERYGETQHRADLESAIVLLGIAHGGEPDHPDALVWRWWLGRLHDERAGLDDSVPDYDEAARWLRWLYADMPADHPGRDEIAVALADCLWSRSRTVRYRGADSPGIEEAAAESGRLIAALEALRLSGANPVATHYVRLLSGAAHIEASAYVDDPPDRAHLDAGLAAADPAMTSLLAVRATLPDEVADWVGDGRLAYVAGLLSLAHDSRDDHDRAVSAARTAQELFRAGDPEAPLPDDLVGQLADGHLGRCLARADAGDDVGARADLDAAIAARTELLDRRWDPWTAALLAEMLRVRAEQDASAPQARRAVELLERVVRESADPQPWDEYRGLARAEALAGELEGDQDALRAAARHFDAALACDIPDHDELLATMRERLTVQSALEDDPALPGVAAAWRELIDRGHQALLRAERAGADQVAMSCALLGLAELVLTPHGLRPADSARIRGLFAVAATARSARPEWAAYVDLGLGALEYREYLADPHAASDGGIGRLARAAAAHPDAASSPIGAVLRLVMDHRSEYTGFRRPGGLRFTGPSDASVAAYHEFVELNARNDRAGLLALAERYAPALEAQDAPHLGYTAMARTLRMVHLLADPPAAPPIELRPLRREPGLAGDMEIAHDITLCGALVDQGTAERDAAVLRRAAAYAESALGLIGPDEPRLAIVTHLVAGAARLRLAQWGEDVAQARAAGEHYAAAMRLAGGREYPMWSSLAVGRAEAVRICGDAAAARSIGMSALQGVAWQVAVKAGTDYAIAAARTAAGIARTVAGWCLADREREDGVDDELIAALDAGRALVLQAAASARQIADRLELAGQGVLAAHWRRTAGDGHDLVSGRPLSEADEDRAVPDELRLTALRALGDGGAGVAGFEPVAPAAIRAALAGLEADALVYLRAGDDGEPGAAVIVPAHGPATVRWLPRLHVGDDAPVRRYARRRAQARDAGPSPSAAAAPAGDELDEVCAWAWRAAMADLLDVAAGWCLGRPARLVLAPLGVLGVVPWHAARGSGHAVREAVFSYTPSARHLCASAGAAPAAGVGAALVVGDPGGDLYFAGVEAGAIHRQFYPGGTYLGRAEGTPQGVLGWIDAAPAGPLMLHFACHGAIDPARPALAHLVLAGGAPLAANDLLDRARRQELDIGEVFLAACTTGVTGDDHDEALSLATSFLAAGARTVFGSLWPVLDGDTSVLMYMVHHFLRAGGCRPADALHRAQLWMLDPGRALPERMPAELRRHCAPGTVFGTASWAGFTHVGR</sequence>
<dbReference type="Pfam" id="PF12770">
    <property type="entry name" value="CHAT"/>
    <property type="match status" value="1"/>
</dbReference>
<evidence type="ECO:0000313" key="3">
    <source>
        <dbReference type="Proteomes" id="UP001500620"/>
    </source>
</evidence>
<protein>
    <submittedName>
        <fullName evidence="2">CHAT domain-containing protein</fullName>
    </submittedName>
</protein>
<evidence type="ECO:0000313" key="2">
    <source>
        <dbReference type="EMBL" id="GAA4249302.1"/>
    </source>
</evidence>
<name>A0ABP8D861_9ACTN</name>
<evidence type="ECO:0000259" key="1">
    <source>
        <dbReference type="Pfam" id="PF12770"/>
    </source>
</evidence>
<keyword evidence="3" id="KW-1185">Reference proteome</keyword>
<reference evidence="3" key="1">
    <citation type="journal article" date="2019" name="Int. J. Syst. Evol. Microbiol.">
        <title>The Global Catalogue of Microorganisms (GCM) 10K type strain sequencing project: providing services to taxonomists for standard genome sequencing and annotation.</title>
        <authorList>
            <consortium name="The Broad Institute Genomics Platform"/>
            <consortium name="The Broad Institute Genome Sequencing Center for Infectious Disease"/>
            <person name="Wu L."/>
            <person name="Ma J."/>
        </authorList>
    </citation>
    <scope>NUCLEOTIDE SEQUENCE [LARGE SCALE GENOMIC DNA]</scope>
    <source>
        <strain evidence="3">JCM 17441</strain>
    </source>
</reference>
<dbReference type="Proteomes" id="UP001500620">
    <property type="component" value="Unassembled WGS sequence"/>
</dbReference>
<gene>
    <name evidence="2" type="ORF">GCM10022255_032870</name>
</gene>
<comment type="caution">
    <text evidence="2">The sequence shown here is derived from an EMBL/GenBank/DDBJ whole genome shotgun (WGS) entry which is preliminary data.</text>
</comment>
<proteinExistence type="predicted"/>
<dbReference type="InterPro" id="IPR024983">
    <property type="entry name" value="CHAT_dom"/>
</dbReference>
<dbReference type="RefSeq" id="WP_345127653.1">
    <property type="nucleotide sequence ID" value="NZ_BAABAT010000007.1"/>
</dbReference>